<dbReference type="Proteomes" id="UP000293671">
    <property type="component" value="Unassembled WGS sequence"/>
</dbReference>
<keyword evidence="1" id="KW-0812">Transmembrane</keyword>
<dbReference type="PANTHER" id="PTHR30451:SF5">
    <property type="entry name" value="SLR0019 PROTEIN"/>
    <property type="match status" value="1"/>
</dbReference>
<dbReference type="PANTHER" id="PTHR30451">
    <property type="entry name" value="OUTER MEMBRANE USHER PROTEIN"/>
    <property type="match status" value="1"/>
</dbReference>
<feature type="signal peptide" evidence="2">
    <location>
        <begin position="1"/>
        <end position="23"/>
    </location>
</feature>
<feature type="chain" id="PRO_5020320306" evidence="2">
    <location>
        <begin position="24"/>
        <end position="790"/>
    </location>
</feature>
<dbReference type="AlphaFoldDB" id="A0A4Q7VDR8"/>
<comment type="caution">
    <text evidence="4">The sequence shown here is derived from an EMBL/GenBank/DDBJ whole genome shotgun (WGS) entry which is preliminary data.</text>
</comment>
<dbReference type="GO" id="GO:0009279">
    <property type="term" value="C:cell outer membrane"/>
    <property type="evidence" value="ECO:0007669"/>
    <property type="project" value="UniProtKB-SubCell"/>
</dbReference>
<accession>A0A4Q7VDR8</accession>
<dbReference type="GO" id="GO:0015473">
    <property type="term" value="F:fimbrial usher porin activity"/>
    <property type="evidence" value="ECO:0007669"/>
    <property type="project" value="InterPro"/>
</dbReference>
<sequence length="790" mass="83099">MRHALRIAAVGMALALGSGPMLAAESAPEAESELATLALRLNGALRPDVVYVARQGSRTYLDEASFATLDLVPRGTAPPRIDIGGRRYVELDGIAGLAHRVDGARQELVLEIEPTALGGTQASLAPGASLRPRRPDWGGFLNYSLFGYADRGTELAPSSQYASGAGEAVVFGPYGSGLVSAVANPSVFGYGQTQKLVRLDTNWRYDDVDTMRTVVAGDAISLPGSWGRAVRYAGLQYSSNFSLQPSFISYPLQSIGGLASLPSTVDIYANNVRLASQPVQSGPFAINNMPMITGAGEMSVVVRNAFGQEQVISQPFYVARDLLAPGLSQFAFDLGVPRYNYGIRSADYRGWLGSLVYREGISNELTLEGRAEGDNHVRGIGLSADALLGNAGVLTAGAVASIGERGTGTRLILGFSRQAQWFSFALRSTWASPDAQEVGEVGELGDLLAAPRLKRLAYATTSLSLGGGGSLALALAKREYWDFPGFDVGTLSYSRSAGPLGFFTLALSRSIGWPNQTQVYAGFSFLLGGSASGSAGYQNTRSGGSNNGYGIVSVQQAPPVGEGYGYRLLAQTDGRAEAGVEYASAIGRYGVEVARAYGSEAVRGSISGGVGFLGGSAFLARPITESFGLVRVGGVAGVDVLQDNVVVGRTDADGQLVISRIPAYNASKISIDPLSVPIDASVSKTREWVTSYQRTGVLIDFALRRERNALLRFVDGAGKPLPVGAMVEVEGRAERYPIGFDGEAFVSNLEGSHRLRVRSPGVVCEIEVKLGAADPAVSELGPYSCKGSNS</sequence>
<dbReference type="Gene3D" id="2.60.40.3110">
    <property type="match status" value="1"/>
</dbReference>
<dbReference type="InterPro" id="IPR025949">
    <property type="entry name" value="PapC-like_C"/>
</dbReference>
<protein>
    <submittedName>
        <fullName evidence="4">Outer membrane usher protein</fullName>
    </submittedName>
</protein>
<dbReference type="RefSeq" id="WP_165393341.1">
    <property type="nucleotide sequence ID" value="NZ_SHKP01000008.1"/>
</dbReference>
<keyword evidence="1" id="KW-0813">Transport</keyword>
<keyword evidence="1" id="KW-0998">Cell outer membrane</keyword>
<comment type="similarity">
    <text evidence="1">Belongs to the fimbrial export usher family.</text>
</comment>
<evidence type="ECO:0000313" key="5">
    <source>
        <dbReference type="Proteomes" id="UP000293671"/>
    </source>
</evidence>
<dbReference type="Pfam" id="PF13953">
    <property type="entry name" value="PapC_C"/>
    <property type="match status" value="1"/>
</dbReference>
<evidence type="ECO:0000256" key="2">
    <source>
        <dbReference type="SAM" id="SignalP"/>
    </source>
</evidence>
<name>A0A4Q7VDR8_9BURK</name>
<evidence type="ECO:0000313" key="4">
    <source>
        <dbReference type="EMBL" id="RZT93603.1"/>
    </source>
</evidence>
<dbReference type="PROSITE" id="PS01151">
    <property type="entry name" value="FIMBRIAL_USHER"/>
    <property type="match status" value="1"/>
</dbReference>
<keyword evidence="5" id="KW-1185">Reference proteome</keyword>
<dbReference type="EMBL" id="SHKP01000008">
    <property type="protein sequence ID" value="RZT93603.1"/>
    <property type="molecule type" value="Genomic_DNA"/>
</dbReference>
<feature type="domain" description="PapC-like C-terminal" evidence="3">
    <location>
        <begin position="711"/>
        <end position="766"/>
    </location>
</feature>
<dbReference type="Pfam" id="PF00577">
    <property type="entry name" value="Usher"/>
    <property type="match status" value="2"/>
</dbReference>
<keyword evidence="2" id="KW-0732">Signal</keyword>
<gene>
    <name evidence="4" type="ORF">EV670_3153</name>
</gene>
<dbReference type="Gene3D" id="2.60.40.2610">
    <property type="entry name" value="Outer membrane usher protein FimD, plug domain"/>
    <property type="match status" value="1"/>
</dbReference>
<evidence type="ECO:0000256" key="1">
    <source>
        <dbReference type="RuleBase" id="RU003884"/>
    </source>
</evidence>
<dbReference type="InterPro" id="IPR000015">
    <property type="entry name" value="Fimb_usher"/>
</dbReference>
<dbReference type="GO" id="GO:0009297">
    <property type="term" value="P:pilus assembly"/>
    <property type="evidence" value="ECO:0007669"/>
    <property type="project" value="InterPro"/>
</dbReference>
<keyword evidence="1" id="KW-1029">Fimbrium biogenesis</keyword>
<dbReference type="InterPro" id="IPR042186">
    <property type="entry name" value="FimD_plug_dom"/>
</dbReference>
<comment type="subcellular location">
    <subcellularLocation>
        <location evidence="1">Cell outer membrane</location>
        <topology evidence="1">Multi-pass membrane protein</topology>
    </subcellularLocation>
</comment>
<proteinExistence type="inferred from homology"/>
<organism evidence="4 5">
    <name type="scientific">Rivibacter subsaxonicus</name>
    <dbReference type="NCBI Taxonomy" id="457575"/>
    <lineage>
        <taxon>Bacteria</taxon>
        <taxon>Pseudomonadati</taxon>
        <taxon>Pseudomonadota</taxon>
        <taxon>Betaproteobacteria</taxon>
        <taxon>Burkholderiales</taxon>
        <taxon>Rivibacter</taxon>
    </lineage>
</organism>
<evidence type="ECO:0000259" key="3">
    <source>
        <dbReference type="Pfam" id="PF13953"/>
    </source>
</evidence>
<keyword evidence="1" id="KW-0472">Membrane</keyword>
<dbReference type="InterPro" id="IPR018030">
    <property type="entry name" value="Fimbrial_membr_usher_CS"/>
</dbReference>
<reference evidence="4 5" key="1">
    <citation type="submission" date="2019-02" db="EMBL/GenBank/DDBJ databases">
        <title>Genomic Encyclopedia of Type Strains, Phase IV (KMG-IV): sequencing the most valuable type-strain genomes for metagenomic binning, comparative biology and taxonomic classification.</title>
        <authorList>
            <person name="Goeker M."/>
        </authorList>
    </citation>
    <scope>NUCLEOTIDE SEQUENCE [LARGE SCALE GENOMIC DNA]</scope>
    <source>
        <strain evidence="4 5">DSM 19570</strain>
    </source>
</reference>